<evidence type="ECO:0000259" key="4">
    <source>
        <dbReference type="Pfam" id="PF13863"/>
    </source>
</evidence>
<evidence type="ECO:0000313" key="5">
    <source>
        <dbReference type="EMBL" id="CAL5131371.1"/>
    </source>
</evidence>
<dbReference type="Proteomes" id="UP001497525">
    <property type="component" value="Unassembled WGS sequence"/>
</dbReference>
<proteinExistence type="predicted"/>
<feature type="region of interest" description="Disordered" evidence="3">
    <location>
        <begin position="372"/>
        <end position="422"/>
    </location>
</feature>
<feature type="compositionally biased region" description="Basic and acidic residues" evidence="3">
    <location>
        <begin position="10"/>
        <end position="20"/>
    </location>
</feature>
<dbReference type="InterPro" id="IPR025252">
    <property type="entry name" value="DUF4200"/>
</dbReference>
<feature type="compositionally biased region" description="Low complexity" evidence="3">
    <location>
        <begin position="412"/>
        <end position="422"/>
    </location>
</feature>
<dbReference type="PANTHER" id="PTHR21683:SF3">
    <property type="entry name" value="CILIA AND FLAGELLA ASSOCIATED PROTEIN 100"/>
    <property type="match status" value="1"/>
</dbReference>
<evidence type="ECO:0000313" key="6">
    <source>
        <dbReference type="Proteomes" id="UP001497525"/>
    </source>
</evidence>
<feature type="coiled-coil region" evidence="2">
    <location>
        <begin position="439"/>
        <end position="473"/>
    </location>
</feature>
<dbReference type="EMBL" id="CAXLJL010000090">
    <property type="protein sequence ID" value="CAL5131371.1"/>
    <property type="molecule type" value="Genomic_DNA"/>
</dbReference>
<feature type="compositionally biased region" description="Polar residues" evidence="3">
    <location>
        <begin position="161"/>
        <end position="181"/>
    </location>
</feature>
<feature type="region of interest" description="Disordered" evidence="3">
    <location>
        <begin position="683"/>
        <end position="709"/>
    </location>
</feature>
<evidence type="ECO:0000256" key="1">
    <source>
        <dbReference type="ARBA" id="ARBA00023054"/>
    </source>
</evidence>
<dbReference type="AlphaFoldDB" id="A0AAV2T5F5"/>
<feature type="region of interest" description="Disordered" evidence="3">
    <location>
        <begin position="158"/>
        <end position="181"/>
    </location>
</feature>
<dbReference type="InterPro" id="IPR051147">
    <property type="entry name" value="CFAP_domain-containing"/>
</dbReference>
<feature type="coiled-coil region" evidence="2">
    <location>
        <begin position="320"/>
        <end position="347"/>
    </location>
</feature>
<reference evidence="5" key="1">
    <citation type="submission" date="2024-06" db="EMBL/GenBank/DDBJ databases">
        <authorList>
            <person name="Liu X."/>
            <person name="Lenzi L."/>
            <person name="Haldenby T S."/>
            <person name="Uol C."/>
        </authorList>
    </citation>
    <scope>NUCLEOTIDE SEQUENCE</scope>
</reference>
<dbReference type="Pfam" id="PF13863">
    <property type="entry name" value="DUF4200"/>
    <property type="match status" value="1"/>
</dbReference>
<comment type="caution">
    <text evidence="5">The sequence shown here is derived from an EMBL/GenBank/DDBJ whole genome shotgun (WGS) entry which is preliminary data.</text>
</comment>
<feature type="compositionally biased region" description="Polar residues" evidence="3">
    <location>
        <begin position="220"/>
        <end position="231"/>
    </location>
</feature>
<feature type="region of interest" description="Disordered" evidence="3">
    <location>
        <begin position="1"/>
        <end position="26"/>
    </location>
</feature>
<name>A0AAV2T5F5_CALDB</name>
<accession>A0AAV2T5F5</accession>
<organism evidence="5 6">
    <name type="scientific">Calicophoron daubneyi</name>
    <name type="common">Rumen fluke</name>
    <name type="synonym">Paramphistomum daubneyi</name>
    <dbReference type="NCBI Taxonomy" id="300641"/>
    <lineage>
        <taxon>Eukaryota</taxon>
        <taxon>Metazoa</taxon>
        <taxon>Spiralia</taxon>
        <taxon>Lophotrochozoa</taxon>
        <taxon>Platyhelminthes</taxon>
        <taxon>Trematoda</taxon>
        <taxon>Digenea</taxon>
        <taxon>Plagiorchiida</taxon>
        <taxon>Pronocephalata</taxon>
        <taxon>Paramphistomoidea</taxon>
        <taxon>Paramphistomidae</taxon>
        <taxon>Calicophoron</taxon>
    </lineage>
</organism>
<evidence type="ECO:0000256" key="2">
    <source>
        <dbReference type="SAM" id="Coils"/>
    </source>
</evidence>
<sequence length="709" mass="81890">MLQSQPTPEEEGKSPSHEDYVPPPINYPTRKPFLRYLEELVNPKIWDDKPTLVKREQPNYLKAPEVKGNPFKFVKHERINQLKERDQLRKEEELDRFRSAHDVSEKLPYGLRQRNTAASKLYGLIHEENLQEIQKYGRLFGPTSLTAQPVGSKLIKMRPIQPQQQSGKLASSKSPEVNESPTALLDEIRSAESEMESKDQQLFKIDSDQKQTEKPPIKNKPSSPQSFQTSEPESKGIKKYEGVRDFVEDRRRVCLLELAVRTKRGEVKRLDTIIKAENDFLRKEEHELLRRHEEHDRYLKSICQRTAEAIRLAEGEALKRNEITERIKRARYRLAHLNAECVKLEEEYLRLSTYKDFLHKVAETFREHHTDFKKPGVNCEPVPPTATSKPLFKSADETEPKVEESKDESKSSEPGNSPSEGEASLIEFFTSPQDLVDILSELESNNLTLIENVQEQEEVCERVRAKAAKLYNLLNVERNIVDDHISREKQNIQGIQENVDSIGLARNALSDFVMLERYAKVFYLGDLNQFENAEPTLLELTAPTKTTGKEATNRISKLTAVKPDTPDVKPTISTLLSVLQVHAQKVYSAVYGTNEGGARLDTLVMLRRLETTVDELTEMLNAYPRAMVLKAKRTVDERNRVNARRRQKLESRIAYEKRLQKAILKAREPPRWRFGRRILQRSRPPEIKRMDQVGTVQDEPEEDNKSLFQ</sequence>
<keyword evidence="1 2" id="KW-0175">Coiled coil</keyword>
<gene>
    <name evidence="5" type="ORF">CDAUBV1_LOCUS3789</name>
</gene>
<dbReference type="PANTHER" id="PTHR21683">
    <property type="entry name" value="COILED-COIL DOMAIN-CONTAINING PROTEIN 42 LIKE-2-LIKE-RELATED"/>
    <property type="match status" value="1"/>
</dbReference>
<feature type="region of interest" description="Disordered" evidence="3">
    <location>
        <begin position="195"/>
        <end position="236"/>
    </location>
</feature>
<feature type="domain" description="DUF4200" evidence="4">
    <location>
        <begin position="246"/>
        <end position="363"/>
    </location>
</feature>
<feature type="compositionally biased region" description="Basic and acidic residues" evidence="3">
    <location>
        <begin position="195"/>
        <end position="216"/>
    </location>
</feature>
<protein>
    <recommendedName>
        <fullName evidence="4">DUF4200 domain-containing protein</fullName>
    </recommendedName>
</protein>
<evidence type="ECO:0000256" key="3">
    <source>
        <dbReference type="SAM" id="MobiDB-lite"/>
    </source>
</evidence>
<dbReference type="GO" id="GO:0005856">
    <property type="term" value="C:cytoskeleton"/>
    <property type="evidence" value="ECO:0007669"/>
    <property type="project" value="UniProtKB-ARBA"/>
</dbReference>
<feature type="compositionally biased region" description="Basic and acidic residues" evidence="3">
    <location>
        <begin position="394"/>
        <end position="411"/>
    </location>
</feature>